<evidence type="ECO:0000256" key="2">
    <source>
        <dbReference type="ARBA" id="ARBA00009045"/>
    </source>
</evidence>
<keyword evidence="4" id="KW-0378">Hydrolase</keyword>
<evidence type="ECO:0000259" key="9">
    <source>
        <dbReference type="Pfam" id="PF01694"/>
    </source>
</evidence>
<dbReference type="SUPFAM" id="SSF144091">
    <property type="entry name" value="Rhomboid-like"/>
    <property type="match status" value="1"/>
</dbReference>
<evidence type="ECO:0000256" key="1">
    <source>
        <dbReference type="ARBA" id="ARBA00004141"/>
    </source>
</evidence>
<sequence length="339" mass="36227">MGPRHRGDARDGRGHKGAGRGYGGQGEALRRPPQAERPVALRGRGHRGDAAKPPAHVRPDVRRRRTRPGLRDRLPRRPRPGVHARWPPAGPFEGPGRRRGARGKAALIGQRNPGLPVTYGLITACTLVYLGVAYLGASAYAIPWNVALVVQPGDILEQGALVPALVADGQAWRLVSSVFLHSGFVHLALNMLSLYFLGSFVEASFGRGRFLALYLLSGLSGGIAYLYFGGFAEPAVGASGAIFGLLGGILGYSIRRGTFSWRNPIIRQLLILLAINLYIGLSIPNISNTAHMGGLAGGLLFGFLVAPTVYSRKTAKAITPIAVVLGLEILLLVAWYVFV</sequence>
<evidence type="ECO:0000313" key="10">
    <source>
        <dbReference type="EMBL" id="QIN82696.1"/>
    </source>
</evidence>
<feature type="transmembrane region" description="Helical" evidence="8">
    <location>
        <begin position="117"/>
        <end position="142"/>
    </location>
</feature>
<feature type="transmembrane region" description="Helical" evidence="8">
    <location>
        <begin position="289"/>
        <end position="310"/>
    </location>
</feature>
<feature type="transmembrane region" description="Helical" evidence="8">
    <location>
        <begin position="178"/>
        <end position="198"/>
    </location>
</feature>
<dbReference type="GO" id="GO:0004252">
    <property type="term" value="F:serine-type endopeptidase activity"/>
    <property type="evidence" value="ECO:0007669"/>
    <property type="project" value="InterPro"/>
</dbReference>
<feature type="region of interest" description="Disordered" evidence="7">
    <location>
        <begin position="1"/>
        <end position="100"/>
    </location>
</feature>
<keyword evidence="6 8" id="KW-0472">Membrane</keyword>
<keyword evidence="5 8" id="KW-1133">Transmembrane helix</keyword>
<feature type="transmembrane region" description="Helical" evidence="8">
    <location>
        <begin position="265"/>
        <end position="283"/>
    </location>
</feature>
<protein>
    <submittedName>
        <fullName evidence="10">Rhomboid family intramembrane serine protease</fullName>
    </submittedName>
</protein>
<reference evidence="10 11" key="1">
    <citation type="submission" date="2019-10" db="EMBL/GenBank/DDBJ databases">
        <title>Rubrobacter sp nov SCSIO 52090 isolated from a deep-sea sediment in the South China Sea.</title>
        <authorList>
            <person name="Chen R.W."/>
        </authorList>
    </citation>
    <scope>NUCLEOTIDE SEQUENCE [LARGE SCALE GENOMIC DNA]</scope>
    <source>
        <strain evidence="10 11">SCSIO 52909</strain>
    </source>
</reference>
<evidence type="ECO:0000256" key="4">
    <source>
        <dbReference type="ARBA" id="ARBA00022801"/>
    </source>
</evidence>
<organism evidence="10 11">
    <name type="scientific">Rubrobacter tropicus</name>
    <dbReference type="NCBI Taxonomy" id="2653851"/>
    <lineage>
        <taxon>Bacteria</taxon>
        <taxon>Bacillati</taxon>
        <taxon>Actinomycetota</taxon>
        <taxon>Rubrobacteria</taxon>
        <taxon>Rubrobacterales</taxon>
        <taxon>Rubrobacteraceae</taxon>
        <taxon>Rubrobacter</taxon>
    </lineage>
</organism>
<dbReference type="Gene3D" id="1.20.1540.10">
    <property type="entry name" value="Rhomboid-like"/>
    <property type="match status" value="1"/>
</dbReference>
<evidence type="ECO:0000256" key="3">
    <source>
        <dbReference type="ARBA" id="ARBA00022692"/>
    </source>
</evidence>
<dbReference type="InterPro" id="IPR035952">
    <property type="entry name" value="Rhomboid-like_sf"/>
</dbReference>
<dbReference type="EMBL" id="CP045119">
    <property type="protein sequence ID" value="QIN82696.1"/>
    <property type="molecule type" value="Genomic_DNA"/>
</dbReference>
<feature type="transmembrane region" description="Helical" evidence="8">
    <location>
        <begin position="210"/>
        <end position="228"/>
    </location>
</feature>
<keyword evidence="3 8" id="KW-0812">Transmembrane</keyword>
<dbReference type="PANTHER" id="PTHR43731">
    <property type="entry name" value="RHOMBOID PROTEASE"/>
    <property type="match status" value="1"/>
</dbReference>
<feature type="transmembrane region" description="Helical" evidence="8">
    <location>
        <begin position="317"/>
        <end position="338"/>
    </location>
</feature>
<dbReference type="PANTHER" id="PTHR43731:SF14">
    <property type="entry name" value="PRESENILIN-ASSOCIATED RHOMBOID-LIKE PROTEIN, MITOCHONDRIAL"/>
    <property type="match status" value="1"/>
</dbReference>
<dbReference type="Pfam" id="PF01694">
    <property type="entry name" value="Rhomboid"/>
    <property type="match status" value="1"/>
</dbReference>
<gene>
    <name evidence="10" type="ORF">GBA63_08600</name>
</gene>
<evidence type="ECO:0000256" key="5">
    <source>
        <dbReference type="ARBA" id="ARBA00022989"/>
    </source>
</evidence>
<dbReference type="AlphaFoldDB" id="A0A6G8Q897"/>
<dbReference type="GO" id="GO:0006508">
    <property type="term" value="P:proteolysis"/>
    <property type="evidence" value="ECO:0007669"/>
    <property type="project" value="UniProtKB-KW"/>
</dbReference>
<evidence type="ECO:0000256" key="8">
    <source>
        <dbReference type="SAM" id="Phobius"/>
    </source>
</evidence>
<dbReference type="KEGG" id="rub:GBA63_08600"/>
<feature type="compositionally biased region" description="Basic and acidic residues" evidence="7">
    <location>
        <begin position="1"/>
        <end position="14"/>
    </location>
</feature>
<feature type="domain" description="Peptidase S54 rhomboid" evidence="9">
    <location>
        <begin position="169"/>
        <end position="306"/>
    </location>
</feature>
<dbReference type="InterPro" id="IPR022764">
    <property type="entry name" value="Peptidase_S54_rhomboid_dom"/>
</dbReference>
<dbReference type="Proteomes" id="UP000501452">
    <property type="component" value="Chromosome"/>
</dbReference>
<comment type="similarity">
    <text evidence="2">Belongs to the peptidase S54 family.</text>
</comment>
<evidence type="ECO:0000256" key="6">
    <source>
        <dbReference type="ARBA" id="ARBA00023136"/>
    </source>
</evidence>
<proteinExistence type="inferred from homology"/>
<dbReference type="GO" id="GO:0016020">
    <property type="term" value="C:membrane"/>
    <property type="evidence" value="ECO:0007669"/>
    <property type="project" value="UniProtKB-SubCell"/>
</dbReference>
<keyword evidence="10" id="KW-0645">Protease</keyword>
<name>A0A6G8Q897_9ACTN</name>
<feature type="transmembrane region" description="Helical" evidence="8">
    <location>
        <begin position="234"/>
        <end position="253"/>
    </location>
</feature>
<evidence type="ECO:0000256" key="7">
    <source>
        <dbReference type="SAM" id="MobiDB-lite"/>
    </source>
</evidence>
<evidence type="ECO:0000313" key="11">
    <source>
        <dbReference type="Proteomes" id="UP000501452"/>
    </source>
</evidence>
<dbReference type="InterPro" id="IPR050925">
    <property type="entry name" value="Rhomboid_protease_S54"/>
</dbReference>
<accession>A0A6G8Q897</accession>
<comment type="subcellular location">
    <subcellularLocation>
        <location evidence="1">Membrane</location>
        <topology evidence="1">Multi-pass membrane protein</topology>
    </subcellularLocation>
</comment>
<keyword evidence="11" id="KW-1185">Reference proteome</keyword>